<gene>
    <name evidence="11" type="primary">rnhA</name>
    <name evidence="13" type="ORF">SAMN05421543_11363</name>
</gene>
<comment type="cofactor">
    <cofactor evidence="11">
        <name>Mg(2+)</name>
        <dbReference type="ChEBI" id="CHEBI:18420"/>
    </cofactor>
    <text evidence="11">Binds 1 Mg(2+) ion per subunit. May bind a second metal ion at a regulatory site, or after substrate binding.</text>
</comment>
<evidence type="ECO:0000256" key="2">
    <source>
        <dbReference type="ARBA" id="ARBA00004065"/>
    </source>
</evidence>
<sequence length="150" mass="17223">MTPPKPITKEVTIYTDGACSGNPGAGGWAAVLQYRDTVKEISGGDPHTTNQRMELTAAYEALRRLKEPCRVTLYSDSAYLINCFRQKWYLSWRRNGWKNSKGEPVQNRDLWEKLLTEVERHQVRFEKVRGHAGVTWNERCDQLARAAVPK</sequence>
<dbReference type="InterPro" id="IPR022892">
    <property type="entry name" value="RNaseHI"/>
</dbReference>
<evidence type="ECO:0000313" key="13">
    <source>
        <dbReference type="EMBL" id="SFU91820.1"/>
    </source>
</evidence>
<keyword evidence="6 11" id="KW-0540">Nuclease</keyword>
<dbReference type="PANTHER" id="PTHR10642">
    <property type="entry name" value="RIBONUCLEASE H1"/>
    <property type="match status" value="1"/>
</dbReference>
<dbReference type="Pfam" id="PF00075">
    <property type="entry name" value="RNase_H"/>
    <property type="match status" value="1"/>
</dbReference>
<dbReference type="CDD" id="cd09278">
    <property type="entry name" value="RNase_HI_prokaryote_like"/>
    <property type="match status" value="1"/>
</dbReference>
<dbReference type="InterPro" id="IPR012337">
    <property type="entry name" value="RNaseH-like_sf"/>
</dbReference>
<feature type="binding site" evidence="11">
    <location>
        <position position="16"/>
    </location>
    <ligand>
        <name>Mg(2+)</name>
        <dbReference type="ChEBI" id="CHEBI:18420"/>
        <label>2</label>
    </ligand>
</feature>
<evidence type="ECO:0000256" key="5">
    <source>
        <dbReference type="ARBA" id="ARBA00012180"/>
    </source>
</evidence>
<dbReference type="GO" id="GO:0000287">
    <property type="term" value="F:magnesium ion binding"/>
    <property type="evidence" value="ECO:0007669"/>
    <property type="project" value="UniProtKB-UniRule"/>
</dbReference>
<dbReference type="eggNOG" id="COG0328">
    <property type="taxonomic scope" value="Bacteria"/>
</dbReference>
<accession>A0A1I7K357</accession>
<keyword evidence="7 11" id="KW-0479">Metal-binding</keyword>
<dbReference type="GO" id="GO:0003676">
    <property type="term" value="F:nucleic acid binding"/>
    <property type="evidence" value="ECO:0007669"/>
    <property type="project" value="InterPro"/>
</dbReference>
<reference evidence="14" key="1">
    <citation type="submission" date="2016-10" db="EMBL/GenBank/DDBJ databases">
        <authorList>
            <person name="Varghese N."/>
        </authorList>
    </citation>
    <scope>NUCLEOTIDE SEQUENCE [LARGE SCALE GENOMIC DNA]</scope>
    <source>
        <strain evidence="14">DSM 17980</strain>
    </source>
</reference>
<evidence type="ECO:0000256" key="9">
    <source>
        <dbReference type="ARBA" id="ARBA00022801"/>
    </source>
</evidence>
<keyword evidence="8 11" id="KW-0255">Endonuclease</keyword>
<evidence type="ECO:0000256" key="3">
    <source>
        <dbReference type="ARBA" id="ARBA00005300"/>
    </source>
</evidence>
<dbReference type="InterPro" id="IPR036397">
    <property type="entry name" value="RNaseH_sf"/>
</dbReference>
<organism evidence="13 14">
    <name type="scientific">Alicyclobacillus macrosporangiidus</name>
    <dbReference type="NCBI Taxonomy" id="392015"/>
    <lineage>
        <taxon>Bacteria</taxon>
        <taxon>Bacillati</taxon>
        <taxon>Bacillota</taxon>
        <taxon>Bacilli</taxon>
        <taxon>Bacillales</taxon>
        <taxon>Alicyclobacillaceae</taxon>
        <taxon>Alicyclobacillus</taxon>
    </lineage>
</organism>
<evidence type="ECO:0000256" key="10">
    <source>
        <dbReference type="ARBA" id="ARBA00022842"/>
    </source>
</evidence>
<keyword evidence="14" id="KW-1185">Reference proteome</keyword>
<dbReference type="GO" id="GO:0043137">
    <property type="term" value="P:DNA replication, removal of RNA primer"/>
    <property type="evidence" value="ECO:0007669"/>
    <property type="project" value="TreeGrafter"/>
</dbReference>
<dbReference type="EC" id="3.1.26.4" evidence="5 11"/>
<dbReference type="EMBL" id="FPBV01000013">
    <property type="protein sequence ID" value="SFU91820.1"/>
    <property type="molecule type" value="Genomic_DNA"/>
</dbReference>
<evidence type="ECO:0000256" key="6">
    <source>
        <dbReference type="ARBA" id="ARBA00022722"/>
    </source>
</evidence>
<evidence type="ECO:0000259" key="12">
    <source>
        <dbReference type="PROSITE" id="PS50879"/>
    </source>
</evidence>
<dbReference type="Proteomes" id="UP000183508">
    <property type="component" value="Unassembled WGS sequence"/>
</dbReference>
<comment type="function">
    <text evidence="2 11">Endonuclease that specifically degrades the RNA of RNA-DNA hybrids.</text>
</comment>
<evidence type="ECO:0000256" key="11">
    <source>
        <dbReference type="HAMAP-Rule" id="MF_00042"/>
    </source>
</evidence>
<evidence type="ECO:0000256" key="7">
    <source>
        <dbReference type="ARBA" id="ARBA00022723"/>
    </source>
</evidence>
<keyword evidence="9 11" id="KW-0378">Hydrolase</keyword>
<dbReference type="HAMAP" id="MF_00042">
    <property type="entry name" value="RNase_H"/>
    <property type="match status" value="1"/>
</dbReference>
<dbReference type="RefSeq" id="WP_074953417.1">
    <property type="nucleotide sequence ID" value="NZ_FPBV01000013.1"/>
</dbReference>
<dbReference type="PANTHER" id="PTHR10642:SF26">
    <property type="entry name" value="RIBONUCLEASE H1"/>
    <property type="match status" value="1"/>
</dbReference>
<dbReference type="PROSITE" id="PS50879">
    <property type="entry name" value="RNASE_H_1"/>
    <property type="match status" value="1"/>
</dbReference>
<name>A0A1I7K357_9BACL</name>
<dbReference type="GO" id="GO:0005737">
    <property type="term" value="C:cytoplasm"/>
    <property type="evidence" value="ECO:0007669"/>
    <property type="project" value="UniProtKB-SubCell"/>
</dbReference>
<dbReference type="STRING" id="392015.SAMN05421543_11363"/>
<dbReference type="FunFam" id="3.30.420.10:FF:000089">
    <property type="entry name" value="Ribonuclease H"/>
    <property type="match status" value="1"/>
</dbReference>
<dbReference type="GO" id="GO:0004523">
    <property type="term" value="F:RNA-DNA hybrid ribonuclease activity"/>
    <property type="evidence" value="ECO:0007669"/>
    <property type="project" value="UniProtKB-UniRule"/>
</dbReference>
<comment type="subunit">
    <text evidence="4 11">Monomer.</text>
</comment>
<proteinExistence type="inferred from homology"/>
<dbReference type="OrthoDB" id="7845843at2"/>
<feature type="binding site" evidence="11">
    <location>
        <position position="16"/>
    </location>
    <ligand>
        <name>Mg(2+)</name>
        <dbReference type="ChEBI" id="CHEBI:18420"/>
        <label>1</label>
    </ligand>
</feature>
<comment type="similarity">
    <text evidence="3 11">Belongs to the RNase H family.</text>
</comment>
<feature type="domain" description="RNase H type-1" evidence="12">
    <location>
        <begin position="7"/>
        <end position="149"/>
    </location>
</feature>
<evidence type="ECO:0000256" key="1">
    <source>
        <dbReference type="ARBA" id="ARBA00000077"/>
    </source>
</evidence>
<protein>
    <recommendedName>
        <fullName evidence="5 11">Ribonuclease H</fullName>
        <shortName evidence="11">RNase H</shortName>
        <ecNumber evidence="5 11">3.1.26.4</ecNumber>
    </recommendedName>
</protein>
<dbReference type="AlphaFoldDB" id="A0A1I7K357"/>
<keyword evidence="11" id="KW-0963">Cytoplasm</keyword>
<feature type="binding site" evidence="11">
    <location>
        <position position="76"/>
    </location>
    <ligand>
        <name>Mg(2+)</name>
        <dbReference type="ChEBI" id="CHEBI:18420"/>
        <label>1</label>
    </ligand>
</feature>
<evidence type="ECO:0000256" key="4">
    <source>
        <dbReference type="ARBA" id="ARBA00011245"/>
    </source>
</evidence>
<dbReference type="InterPro" id="IPR002156">
    <property type="entry name" value="RNaseH_domain"/>
</dbReference>
<dbReference type="InterPro" id="IPR050092">
    <property type="entry name" value="RNase_H"/>
</dbReference>
<keyword evidence="10 11" id="KW-0460">Magnesium</keyword>
<comment type="catalytic activity">
    <reaction evidence="1 11">
        <text>Endonucleolytic cleavage to 5'-phosphomonoester.</text>
        <dbReference type="EC" id="3.1.26.4"/>
    </reaction>
</comment>
<evidence type="ECO:0000256" key="8">
    <source>
        <dbReference type="ARBA" id="ARBA00022759"/>
    </source>
</evidence>
<dbReference type="NCBIfam" id="NF001236">
    <property type="entry name" value="PRK00203.1"/>
    <property type="match status" value="1"/>
</dbReference>
<evidence type="ECO:0000313" key="14">
    <source>
        <dbReference type="Proteomes" id="UP000183508"/>
    </source>
</evidence>
<dbReference type="Gene3D" id="3.30.420.10">
    <property type="entry name" value="Ribonuclease H-like superfamily/Ribonuclease H"/>
    <property type="match status" value="1"/>
</dbReference>
<feature type="binding site" evidence="11">
    <location>
        <position position="54"/>
    </location>
    <ligand>
        <name>Mg(2+)</name>
        <dbReference type="ChEBI" id="CHEBI:18420"/>
        <label>1</label>
    </ligand>
</feature>
<feature type="binding site" evidence="11">
    <location>
        <position position="141"/>
    </location>
    <ligand>
        <name>Mg(2+)</name>
        <dbReference type="ChEBI" id="CHEBI:18420"/>
        <label>2</label>
    </ligand>
</feature>
<dbReference type="SUPFAM" id="SSF53098">
    <property type="entry name" value="Ribonuclease H-like"/>
    <property type="match status" value="1"/>
</dbReference>
<comment type="subcellular location">
    <subcellularLocation>
        <location evidence="11">Cytoplasm</location>
    </subcellularLocation>
</comment>